<dbReference type="RefSeq" id="XP_007679513.1">
    <property type="nucleotide sequence ID" value="XM_007681323.1"/>
</dbReference>
<accession>M2LGR8</accession>
<keyword evidence="2" id="KW-1185">Reference proteome</keyword>
<dbReference type="AlphaFoldDB" id="M2LGR8"/>
<dbReference type="KEGG" id="bcom:BAUCODRAFT_235241"/>
<proteinExistence type="predicted"/>
<dbReference type="EMBL" id="KB445560">
    <property type="protein sequence ID" value="EMC93297.1"/>
    <property type="molecule type" value="Genomic_DNA"/>
</dbReference>
<dbReference type="GeneID" id="19110043"/>
<gene>
    <name evidence="1" type="ORF">BAUCODRAFT_235241</name>
</gene>
<evidence type="ECO:0000313" key="1">
    <source>
        <dbReference type="EMBL" id="EMC93297.1"/>
    </source>
</evidence>
<name>M2LGR8_BAUPA</name>
<protein>
    <submittedName>
        <fullName evidence="1">Uncharacterized protein</fullName>
    </submittedName>
</protein>
<organism evidence="1 2">
    <name type="scientific">Baudoinia panamericana (strain UAMH 10762)</name>
    <name type="common">Angels' share fungus</name>
    <name type="synonym">Baudoinia compniacensis (strain UAMH 10762)</name>
    <dbReference type="NCBI Taxonomy" id="717646"/>
    <lineage>
        <taxon>Eukaryota</taxon>
        <taxon>Fungi</taxon>
        <taxon>Dikarya</taxon>
        <taxon>Ascomycota</taxon>
        <taxon>Pezizomycotina</taxon>
        <taxon>Dothideomycetes</taxon>
        <taxon>Dothideomycetidae</taxon>
        <taxon>Mycosphaerellales</taxon>
        <taxon>Teratosphaeriaceae</taxon>
        <taxon>Baudoinia</taxon>
    </lineage>
</organism>
<sequence length="146" mass="16053">MDRSRSRAKHQTVARAPWKRMTLNGNTHQAMMSMLSCMSLMLRDRCLFTTKAGRMDMAFAPMRKGGIVIGFEHTKQLHVICPRDRGLLAICGCCYGAEPTVTRGPRSKAEDSKVTTGLGPLCSLFESSYLDLPLVPSAVPFLCLGS</sequence>
<dbReference type="Proteomes" id="UP000011761">
    <property type="component" value="Unassembled WGS sequence"/>
</dbReference>
<evidence type="ECO:0000313" key="2">
    <source>
        <dbReference type="Proteomes" id="UP000011761"/>
    </source>
</evidence>
<reference evidence="1 2" key="1">
    <citation type="journal article" date="2012" name="PLoS Pathog.">
        <title>Diverse lifestyles and strategies of plant pathogenesis encoded in the genomes of eighteen Dothideomycetes fungi.</title>
        <authorList>
            <person name="Ohm R.A."/>
            <person name="Feau N."/>
            <person name="Henrissat B."/>
            <person name="Schoch C.L."/>
            <person name="Horwitz B.A."/>
            <person name="Barry K.W."/>
            <person name="Condon B.J."/>
            <person name="Copeland A.C."/>
            <person name="Dhillon B."/>
            <person name="Glaser F."/>
            <person name="Hesse C.N."/>
            <person name="Kosti I."/>
            <person name="LaButti K."/>
            <person name="Lindquist E.A."/>
            <person name="Lucas S."/>
            <person name="Salamov A.A."/>
            <person name="Bradshaw R.E."/>
            <person name="Ciuffetti L."/>
            <person name="Hamelin R.C."/>
            <person name="Kema G.H.J."/>
            <person name="Lawrence C."/>
            <person name="Scott J.A."/>
            <person name="Spatafora J.W."/>
            <person name="Turgeon B.G."/>
            <person name="de Wit P.J.G.M."/>
            <person name="Zhong S."/>
            <person name="Goodwin S.B."/>
            <person name="Grigoriev I.V."/>
        </authorList>
    </citation>
    <scope>NUCLEOTIDE SEQUENCE [LARGE SCALE GENOMIC DNA]</scope>
    <source>
        <strain evidence="1 2">UAMH 10762</strain>
    </source>
</reference>
<dbReference type="HOGENOM" id="CLU_1777083_0_0_1"/>